<keyword evidence="1" id="KW-1133">Transmembrane helix</keyword>
<dbReference type="Proteomes" id="UP001301388">
    <property type="component" value="Unassembled WGS sequence"/>
</dbReference>
<keyword evidence="1" id="KW-0812">Transmembrane</keyword>
<feature type="transmembrane region" description="Helical" evidence="1">
    <location>
        <begin position="61"/>
        <end position="78"/>
    </location>
</feature>
<dbReference type="RefSeq" id="WP_323258863.1">
    <property type="nucleotide sequence ID" value="NZ_JAYGIE010000001.1"/>
</dbReference>
<evidence type="ECO:0000313" key="2">
    <source>
        <dbReference type="EMBL" id="MEA5476004.1"/>
    </source>
</evidence>
<dbReference type="EMBL" id="JAYGIE010000001">
    <property type="protein sequence ID" value="MEA5476004.1"/>
    <property type="molecule type" value="Genomic_DNA"/>
</dbReference>
<proteinExistence type="predicted"/>
<gene>
    <name evidence="2" type="ORF">VB774_00075</name>
</gene>
<comment type="caution">
    <text evidence="2">The sequence shown here is derived from an EMBL/GenBank/DDBJ whole genome shotgun (WGS) entry which is preliminary data.</text>
</comment>
<name>A0ABU5TCJ8_9CYAN</name>
<evidence type="ECO:0008006" key="4">
    <source>
        <dbReference type="Google" id="ProtNLM"/>
    </source>
</evidence>
<keyword evidence="1" id="KW-0472">Membrane</keyword>
<reference evidence="2 3" key="1">
    <citation type="submission" date="2023-12" db="EMBL/GenBank/DDBJ databases">
        <title>Baltic Sea Cyanobacteria.</title>
        <authorList>
            <person name="Delbaje E."/>
            <person name="Fewer D.P."/>
            <person name="Shishido T.K."/>
        </authorList>
    </citation>
    <scope>NUCLEOTIDE SEQUENCE [LARGE SCALE GENOMIC DNA]</scope>
    <source>
        <strain evidence="2 3">UHCC 0370</strain>
    </source>
</reference>
<protein>
    <recommendedName>
        <fullName evidence="4">TMhelix containing protein</fullName>
    </recommendedName>
</protein>
<organism evidence="2 3">
    <name type="scientific">Pseudanabaena galeata UHCC 0370</name>
    <dbReference type="NCBI Taxonomy" id="3110310"/>
    <lineage>
        <taxon>Bacteria</taxon>
        <taxon>Bacillati</taxon>
        <taxon>Cyanobacteriota</taxon>
        <taxon>Cyanophyceae</taxon>
        <taxon>Pseudanabaenales</taxon>
        <taxon>Pseudanabaenaceae</taxon>
        <taxon>Pseudanabaena</taxon>
    </lineage>
</organism>
<evidence type="ECO:0000313" key="3">
    <source>
        <dbReference type="Proteomes" id="UP001301388"/>
    </source>
</evidence>
<evidence type="ECO:0000256" key="1">
    <source>
        <dbReference type="SAM" id="Phobius"/>
    </source>
</evidence>
<accession>A0ABU5TCJ8</accession>
<keyword evidence="3" id="KW-1185">Reference proteome</keyword>
<sequence>MKKASLITSAVVFLILGGGASLVSSRISCFGDCYLIVSGDLMFGGQVMRLDRSVGTLLQNSPYVLWGVGGAFLVAGLVKEDEKKD</sequence>